<organism evidence="2 3">
    <name type="scientific">Asaia lannensis NBRC 102526</name>
    <dbReference type="NCBI Taxonomy" id="1307926"/>
    <lineage>
        <taxon>Bacteria</taxon>
        <taxon>Pseudomonadati</taxon>
        <taxon>Pseudomonadota</taxon>
        <taxon>Alphaproteobacteria</taxon>
        <taxon>Acetobacterales</taxon>
        <taxon>Acetobacteraceae</taxon>
        <taxon>Asaia</taxon>
    </lineage>
</organism>
<evidence type="ECO:0000259" key="1">
    <source>
        <dbReference type="PROSITE" id="PS51819"/>
    </source>
</evidence>
<dbReference type="PANTHER" id="PTHR21366">
    <property type="entry name" value="GLYOXALASE FAMILY PROTEIN"/>
    <property type="match status" value="1"/>
</dbReference>
<evidence type="ECO:0000313" key="2">
    <source>
        <dbReference type="EMBL" id="MCO6160099.1"/>
    </source>
</evidence>
<dbReference type="SUPFAM" id="SSF54593">
    <property type="entry name" value="Glyoxalase/Bleomycin resistance protein/Dihydroxybiphenyl dioxygenase"/>
    <property type="match status" value="1"/>
</dbReference>
<dbReference type="EMBL" id="JAMXQU010000005">
    <property type="protein sequence ID" value="MCO6160099.1"/>
    <property type="molecule type" value="Genomic_DNA"/>
</dbReference>
<comment type="caution">
    <text evidence="2">The sequence shown here is derived from an EMBL/GenBank/DDBJ whole genome shotgun (WGS) entry which is preliminary data.</text>
</comment>
<gene>
    <name evidence="2" type="ORF">NF685_08670</name>
</gene>
<proteinExistence type="predicted"/>
<dbReference type="InterPro" id="IPR004360">
    <property type="entry name" value="Glyas_Fos-R_dOase_dom"/>
</dbReference>
<reference evidence="2 3" key="1">
    <citation type="submission" date="2022-06" db="EMBL/GenBank/DDBJ databases">
        <title>Whole-genome of Asaia lannensis strain LMG 27011T.</title>
        <authorList>
            <person name="Sombolestani A."/>
        </authorList>
    </citation>
    <scope>NUCLEOTIDE SEQUENCE [LARGE SCALE GENOMIC DNA]</scope>
    <source>
        <strain evidence="2 3">NBRC 102526</strain>
    </source>
</reference>
<sequence length="133" mass="14611">MLTAKAIDHLVLNVEDVEASARWYENVLGMKRARTEPKENGERRTFLLFGAQKINLRPKTASQASWFTAKNPEAGSADLCFLVDLAPRQVVAHLQAQGVAIETGPVTKQGAQGEIHSVYCRDPDGSLIELSSY</sequence>
<dbReference type="Pfam" id="PF00903">
    <property type="entry name" value="Glyoxalase"/>
    <property type="match status" value="1"/>
</dbReference>
<dbReference type="Proteomes" id="UP001523401">
    <property type="component" value="Unassembled WGS sequence"/>
</dbReference>
<name>A0ABT1CGV4_9PROT</name>
<dbReference type="InterPro" id="IPR029068">
    <property type="entry name" value="Glyas_Bleomycin-R_OHBP_Dase"/>
</dbReference>
<feature type="domain" description="VOC" evidence="1">
    <location>
        <begin position="6"/>
        <end position="133"/>
    </location>
</feature>
<dbReference type="InterPro" id="IPR050383">
    <property type="entry name" value="GlyoxalaseI/FosfomycinResist"/>
</dbReference>
<dbReference type="Gene3D" id="3.10.180.10">
    <property type="entry name" value="2,3-Dihydroxybiphenyl 1,2-Dioxygenase, domain 1"/>
    <property type="match status" value="1"/>
</dbReference>
<evidence type="ECO:0000313" key="3">
    <source>
        <dbReference type="Proteomes" id="UP001523401"/>
    </source>
</evidence>
<dbReference type="PROSITE" id="PS51819">
    <property type="entry name" value="VOC"/>
    <property type="match status" value="1"/>
</dbReference>
<keyword evidence="3" id="KW-1185">Reference proteome</keyword>
<protein>
    <submittedName>
        <fullName evidence="2">VOC family protein</fullName>
    </submittedName>
</protein>
<dbReference type="InterPro" id="IPR037523">
    <property type="entry name" value="VOC_core"/>
</dbReference>
<dbReference type="PANTHER" id="PTHR21366:SF31">
    <property type="entry name" value="METALLOTHIOL TRANSFERASE FOSB"/>
    <property type="match status" value="1"/>
</dbReference>
<dbReference type="RefSeq" id="WP_252849337.1">
    <property type="nucleotide sequence ID" value="NZ_BAPW01000028.1"/>
</dbReference>
<accession>A0ABT1CGV4</accession>